<sequence>MDPNQILNTTDNTIITSDSETPQFQYPGGHDEFWAGVEQHRDSLYGLRLAMARIGPVVPPLSQRHCCQPIRFRRLYCYGCFTVLRFVSYCPHLLSHNDFLSETICYDCKFNSSWALATDDPSYLEE</sequence>
<name>A0A090MET2_9HYPO</name>
<accession>A0A090MET2</accession>
<dbReference type="AlphaFoldDB" id="A0A090MET2"/>
<protein>
    <submittedName>
        <fullName evidence="1">WGS project CBMI000000000 data, contig CS3069_c004626</fullName>
    </submittedName>
</protein>
<gene>
    <name evidence="1" type="ORF">BN850_0125400</name>
</gene>
<proteinExistence type="predicted"/>
<dbReference type="EMBL" id="HG321061">
    <property type="protein sequence ID" value="CEG05982.1"/>
    <property type="molecule type" value="Genomic_DNA"/>
</dbReference>
<organism evidence="1">
    <name type="scientific">Fusarium clavum</name>
    <dbReference type="NCBI Taxonomy" id="2594811"/>
    <lineage>
        <taxon>Eukaryota</taxon>
        <taxon>Fungi</taxon>
        <taxon>Dikarya</taxon>
        <taxon>Ascomycota</taxon>
        <taxon>Pezizomycotina</taxon>
        <taxon>Sordariomycetes</taxon>
        <taxon>Hypocreomycetidae</taxon>
        <taxon>Hypocreales</taxon>
        <taxon>Nectriaceae</taxon>
        <taxon>Fusarium</taxon>
        <taxon>Fusarium incarnatum-equiseti species complex</taxon>
    </lineage>
</organism>
<evidence type="ECO:0000313" key="1">
    <source>
        <dbReference type="EMBL" id="CEG05609.1"/>
    </source>
</evidence>
<dbReference type="EMBL" id="CBMI010004622">
    <property type="protein sequence ID" value="CEG05609.1"/>
    <property type="molecule type" value="Genomic_DNA"/>
</dbReference>
<reference evidence="1" key="1">
    <citation type="submission" date="2013-05" db="EMBL/GenBank/DDBJ databases">
        <title>Draft genome sequences of six wheat associated Fusarium spp. isolates.</title>
        <authorList>
            <person name="Moolhuijzen P.M."/>
            <person name="Manners J.M."/>
            <person name="Wilcox S."/>
            <person name="Bellgard M.I."/>
            <person name="Gardiner D.M."/>
        </authorList>
    </citation>
    <scope>NUCLEOTIDE SEQUENCE</scope>
    <source>
        <strain evidence="1">CS3069</strain>
    </source>
</reference>